<feature type="compositionally biased region" description="Polar residues" evidence="1">
    <location>
        <begin position="123"/>
        <end position="135"/>
    </location>
</feature>
<dbReference type="Gene3D" id="1.20.190.20">
    <property type="entry name" value="14-3-3 domain"/>
    <property type="match status" value="1"/>
</dbReference>
<proteinExistence type="predicted"/>
<dbReference type="InterPro" id="IPR036815">
    <property type="entry name" value="14-3-3_dom_sf"/>
</dbReference>
<feature type="region of interest" description="Disordered" evidence="1">
    <location>
        <begin position="123"/>
        <end position="144"/>
    </location>
</feature>
<dbReference type="SUPFAM" id="SSF48445">
    <property type="entry name" value="14-3-3 protein"/>
    <property type="match status" value="1"/>
</dbReference>
<sequence length="286" mass="31591">MASSDVDQKFLGKWAKLTADSNALLSSSLYQLLGLSVRLARKVVKARRHRKLDTSRDTKSMSLYHHIIWLSREGLSIVEIFVLPYTQEGQHGPECQVLAAKLRASFFHIFCLFHNKPPVSQLTANSASNSPNTGRTRPGATLRDPINSITSETSFLTNPFASGGPVLTPPPPPGLPMPVSTPHASAFLLPPLNFIPPTTAHFNTVSTLAQTLLPGSHPLRLSVALEHCAFLWDCLHERESSRKTARAAIRDVYRSQEGMDDREFEEAAELVAVLGKMMKRKSWEGT</sequence>
<dbReference type="Proteomes" id="UP000799429">
    <property type="component" value="Unassembled WGS sequence"/>
</dbReference>
<keyword evidence="3" id="KW-1185">Reference proteome</keyword>
<evidence type="ECO:0000313" key="2">
    <source>
        <dbReference type="EMBL" id="KAF2842326.1"/>
    </source>
</evidence>
<gene>
    <name evidence="2" type="ORF">M501DRAFT_909532</name>
</gene>
<feature type="non-terminal residue" evidence="2">
    <location>
        <position position="286"/>
    </location>
</feature>
<protein>
    <submittedName>
        <fullName evidence="2">14-3-3 protein</fullName>
    </submittedName>
</protein>
<accession>A0A9P4SG64</accession>
<reference evidence="2" key="1">
    <citation type="journal article" date="2020" name="Stud. Mycol.">
        <title>101 Dothideomycetes genomes: a test case for predicting lifestyles and emergence of pathogens.</title>
        <authorList>
            <person name="Haridas S."/>
            <person name="Albert R."/>
            <person name="Binder M."/>
            <person name="Bloem J."/>
            <person name="Labutti K."/>
            <person name="Salamov A."/>
            <person name="Andreopoulos B."/>
            <person name="Baker S."/>
            <person name="Barry K."/>
            <person name="Bills G."/>
            <person name="Bluhm B."/>
            <person name="Cannon C."/>
            <person name="Castanera R."/>
            <person name="Culley D."/>
            <person name="Daum C."/>
            <person name="Ezra D."/>
            <person name="Gonzalez J."/>
            <person name="Henrissat B."/>
            <person name="Kuo A."/>
            <person name="Liang C."/>
            <person name="Lipzen A."/>
            <person name="Lutzoni F."/>
            <person name="Magnuson J."/>
            <person name="Mondo S."/>
            <person name="Nolan M."/>
            <person name="Ohm R."/>
            <person name="Pangilinan J."/>
            <person name="Park H.-J."/>
            <person name="Ramirez L."/>
            <person name="Alfaro M."/>
            <person name="Sun H."/>
            <person name="Tritt A."/>
            <person name="Yoshinaga Y."/>
            <person name="Zwiers L.-H."/>
            <person name="Turgeon B."/>
            <person name="Goodwin S."/>
            <person name="Spatafora J."/>
            <person name="Crous P."/>
            <person name="Grigoriev I."/>
        </authorList>
    </citation>
    <scope>NUCLEOTIDE SEQUENCE</scope>
    <source>
        <strain evidence="2">CBS 101060</strain>
    </source>
</reference>
<dbReference type="AlphaFoldDB" id="A0A9P4SG64"/>
<comment type="caution">
    <text evidence="2">The sequence shown here is derived from an EMBL/GenBank/DDBJ whole genome shotgun (WGS) entry which is preliminary data.</text>
</comment>
<name>A0A9P4SG64_9PEZI</name>
<dbReference type="OrthoDB" id="5370350at2759"/>
<evidence type="ECO:0000313" key="3">
    <source>
        <dbReference type="Proteomes" id="UP000799429"/>
    </source>
</evidence>
<organism evidence="2 3">
    <name type="scientific">Patellaria atrata CBS 101060</name>
    <dbReference type="NCBI Taxonomy" id="1346257"/>
    <lineage>
        <taxon>Eukaryota</taxon>
        <taxon>Fungi</taxon>
        <taxon>Dikarya</taxon>
        <taxon>Ascomycota</taxon>
        <taxon>Pezizomycotina</taxon>
        <taxon>Dothideomycetes</taxon>
        <taxon>Dothideomycetes incertae sedis</taxon>
        <taxon>Patellariales</taxon>
        <taxon>Patellariaceae</taxon>
        <taxon>Patellaria</taxon>
    </lineage>
</organism>
<evidence type="ECO:0000256" key="1">
    <source>
        <dbReference type="SAM" id="MobiDB-lite"/>
    </source>
</evidence>
<dbReference type="EMBL" id="MU006090">
    <property type="protein sequence ID" value="KAF2842326.1"/>
    <property type="molecule type" value="Genomic_DNA"/>
</dbReference>